<evidence type="ECO:0000259" key="7">
    <source>
        <dbReference type="Pfam" id="PF03176"/>
    </source>
</evidence>
<feature type="transmembrane region" description="Helical" evidence="6">
    <location>
        <begin position="672"/>
        <end position="690"/>
    </location>
</feature>
<dbReference type="PANTHER" id="PTHR33406">
    <property type="entry name" value="MEMBRANE PROTEIN MJ1562-RELATED"/>
    <property type="match status" value="1"/>
</dbReference>
<dbReference type="Gene3D" id="1.20.1640.10">
    <property type="entry name" value="Multidrug efflux transporter AcrB transmembrane domain"/>
    <property type="match status" value="2"/>
</dbReference>
<feature type="transmembrane region" description="Helical" evidence="6">
    <location>
        <begin position="316"/>
        <end position="334"/>
    </location>
</feature>
<evidence type="ECO:0000256" key="2">
    <source>
        <dbReference type="ARBA" id="ARBA00022475"/>
    </source>
</evidence>
<feature type="transmembrane region" description="Helical" evidence="6">
    <location>
        <begin position="436"/>
        <end position="454"/>
    </location>
</feature>
<feature type="transmembrane region" description="Helical" evidence="6">
    <location>
        <begin position="266"/>
        <end position="283"/>
    </location>
</feature>
<evidence type="ECO:0000256" key="3">
    <source>
        <dbReference type="ARBA" id="ARBA00022692"/>
    </source>
</evidence>
<name>A0ABS1DNZ2_RUBGE</name>
<evidence type="ECO:0000256" key="4">
    <source>
        <dbReference type="ARBA" id="ARBA00022989"/>
    </source>
</evidence>
<dbReference type="EMBL" id="NRRU01000001">
    <property type="protein sequence ID" value="MBK1711188.1"/>
    <property type="molecule type" value="Genomic_DNA"/>
</dbReference>
<dbReference type="SUPFAM" id="SSF82866">
    <property type="entry name" value="Multidrug efflux transporter AcrB transmembrane domain"/>
    <property type="match status" value="2"/>
</dbReference>
<gene>
    <name evidence="8" type="ORF">CKO43_00135</name>
</gene>
<comment type="caution">
    <text evidence="8">The sequence shown here is derived from an EMBL/GenBank/DDBJ whole genome shotgun (WGS) entry which is preliminary data.</text>
</comment>
<feature type="transmembrane region" description="Helical" evidence="6">
    <location>
        <begin position="751"/>
        <end position="769"/>
    </location>
</feature>
<feature type="transmembrane region" description="Helical" evidence="6">
    <location>
        <begin position="355"/>
        <end position="378"/>
    </location>
</feature>
<sequence>MTEAATLATARRGGAWPWLALLWLLVVLAVAGHQWRFWQEGRLDADVMALLPQDERAPEVGRATEALAAQASRQVVVMLGAADWDATRRAAAAWRATLAAGPAPLKPSTLGDTQALGAALDFYRPWRDRLLTPAQRERLAATPPAALQQQALAALFQPSAAPRMSDWVADPLGLWPQWWAERAGQTRARPRDGELWLAADGRQWLVLGYEVVGPAFRIDGRADIGDALAGAEAAARAAEPSLQVLAAGVPLHAEAAAVQANAEVNTIGWGSLAAVLLLVWLAFRSLRPIVLVALSLLIGVAAALSLTALVFGKVHLLTLVFGASLVGVAEDYGIHWFATRQGHPGTAPRTLMRQLLPGMVLALATSVLAYAALAIAPFPGLRQMALFSATGLVAAFLTVACWYPLLDRSPVRASRFAERIAASLAPWPRFRRSRTLAVAGVATALLVGVGLARLQPGDDLRQLQGSPAPLVQAQREVGRLLGLPSPAQFFLVQADSAEELLQREEALTARLQPLQQGGHLGGWSALSDWVPSAARQGADAALSAHVEGSVLAGVNTALGESLQRPGFAAAPLTLERWLASPVSAAARALWLGDTMGRPASVVMLRGLHDPAQLPALAAAADGLPGVRWVDKAGEFGALLGRYRVAMSWLLVLAHAAVFAALWLRLGRGAWRAWLPTLLASVLTLALLGLAGQPVQLFNVLALLLLLGVGVDYGIFLFEHQGDGSAWLAVVLGAASTWLSFGLLALSATPALRAFGLTLLLGIGLVWMLAPCLRCMPAEHTTTGSPT</sequence>
<feature type="transmembrane region" description="Helical" evidence="6">
    <location>
        <begin position="724"/>
        <end position="745"/>
    </location>
</feature>
<feature type="domain" description="Membrane transport protein MMPL" evidence="7">
    <location>
        <begin position="231"/>
        <end position="408"/>
    </location>
</feature>
<reference evidence="8" key="1">
    <citation type="submission" date="2017-08" db="EMBL/GenBank/DDBJ databases">
        <authorList>
            <person name="Imhoff J.F."/>
            <person name="Rahn T."/>
            <person name="Kuenzel S."/>
            <person name="Neulinger S.C."/>
        </authorList>
    </citation>
    <scope>NUCLEOTIDE SEQUENCE</scope>
    <source>
        <strain evidence="8">IM 151</strain>
    </source>
</reference>
<reference evidence="8" key="2">
    <citation type="journal article" date="2020" name="Microorganisms">
        <title>Osmotic Adaptation and Compatible Solute Biosynthesis of Phototrophic Bacteria as Revealed from Genome Analyses.</title>
        <authorList>
            <person name="Imhoff J.F."/>
            <person name="Rahn T."/>
            <person name="Kunzel S."/>
            <person name="Keller A."/>
            <person name="Neulinger S.C."/>
        </authorList>
    </citation>
    <scope>NUCLEOTIDE SEQUENCE</scope>
    <source>
        <strain evidence="8">IM 151</strain>
    </source>
</reference>
<feature type="transmembrane region" description="Helical" evidence="6">
    <location>
        <begin position="384"/>
        <end position="406"/>
    </location>
</feature>
<feature type="transmembrane region" description="Helical" evidence="6">
    <location>
        <begin position="696"/>
        <end position="717"/>
    </location>
</feature>
<feature type="transmembrane region" description="Helical" evidence="6">
    <location>
        <begin position="290"/>
        <end position="310"/>
    </location>
</feature>
<dbReference type="InterPro" id="IPR004869">
    <property type="entry name" value="MMPL_dom"/>
</dbReference>
<keyword evidence="3 6" id="KW-0812">Transmembrane</keyword>
<evidence type="ECO:0000256" key="6">
    <source>
        <dbReference type="SAM" id="Phobius"/>
    </source>
</evidence>
<evidence type="ECO:0000256" key="5">
    <source>
        <dbReference type="ARBA" id="ARBA00023136"/>
    </source>
</evidence>
<evidence type="ECO:0000313" key="9">
    <source>
        <dbReference type="Proteomes" id="UP001041814"/>
    </source>
</evidence>
<dbReference type="PANTHER" id="PTHR33406:SF13">
    <property type="entry name" value="MEMBRANE PROTEIN YDFJ"/>
    <property type="match status" value="1"/>
</dbReference>
<accession>A0ABS1DNZ2</accession>
<keyword evidence="5 6" id="KW-0472">Membrane</keyword>
<keyword evidence="4 6" id="KW-1133">Transmembrane helix</keyword>
<proteinExistence type="predicted"/>
<dbReference type="Proteomes" id="UP001041814">
    <property type="component" value="Unassembled WGS sequence"/>
</dbReference>
<protein>
    <recommendedName>
        <fullName evidence="7">Membrane transport protein MMPL domain-containing protein</fullName>
    </recommendedName>
</protein>
<evidence type="ECO:0000256" key="1">
    <source>
        <dbReference type="ARBA" id="ARBA00004651"/>
    </source>
</evidence>
<keyword evidence="2" id="KW-1003">Cell membrane</keyword>
<keyword evidence="9" id="KW-1185">Reference proteome</keyword>
<evidence type="ECO:0000313" key="8">
    <source>
        <dbReference type="EMBL" id="MBK1711188.1"/>
    </source>
</evidence>
<dbReference type="RefSeq" id="WP_242481009.1">
    <property type="nucleotide sequence ID" value="NZ_NRRU01000001.1"/>
</dbReference>
<organism evidence="8 9">
    <name type="scientific">Rubrivivax gelatinosus</name>
    <name type="common">Rhodocyclus gelatinosus</name>
    <name type="synonym">Rhodopseudomonas gelatinosa</name>
    <dbReference type="NCBI Taxonomy" id="28068"/>
    <lineage>
        <taxon>Bacteria</taxon>
        <taxon>Pseudomonadati</taxon>
        <taxon>Pseudomonadota</taxon>
        <taxon>Betaproteobacteria</taxon>
        <taxon>Burkholderiales</taxon>
        <taxon>Sphaerotilaceae</taxon>
        <taxon>Rubrivivax</taxon>
    </lineage>
</organism>
<dbReference type="Pfam" id="PF03176">
    <property type="entry name" value="MMPL"/>
    <property type="match status" value="1"/>
</dbReference>
<dbReference type="InterPro" id="IPR050545">
    <property type="entry name" value="Mycobact_MmpL"/>
</dbReference>
<feature type="transmembrane region" description="Helical" evidence="6">
    <location>
        <begin position="645"/>
        <end position="665"/>
    </location>
</feature>
<comment type="subcellular location">
    <subcellularLocation>
        <location evidence="1">Cell membrane</location>
        <topology evidence="1">Multi-pass membrane protein</topology>
    </subcellularLocation>
</comment>